<organism evidence="3 4">
    <name type="scientific">Babesia duncani</name>
    <dbReference type="NCBI Taxonomy" id="323732"/>
    <lineage>
        <taxon>Eukaryota</taxon>
        <taxon>Sar</taxon>
        <taxon>Alveolata</taxon>
        <taxon>Apicomplexa</taxon>
        <taxon>Aconoidasida</taxon>
        <taxon>Piroplasmida</taxon>
        <taxon>Babesiidae</taxon>
        <taxon>Babesia</taxon>
    </lineage>
</organism>
<dbReference type="AlphaFoldDB" id="A0AAD9PN72"/>
<proteinExistence type="predicted"/>
<sequence length="334" mass="37909">MRNEAYAMNLLFLIGVLITFSRGTKFDEVVTATMNLKGSLATAPDPLPVDEELLVNDSAQEVVPSTNPKKLSIMVTEYMLDKMFTTDEPLDEFFENGQVAVPEYNENVHEAQSKKPNKELLLPCVIVKTDIGNVHQEMTIPHDLKDKTKIQVTEYMLDKMFTTSEPLDEFFPKEELLIAKKDKPSPSGYAGTIKKQNAEAVAPLDPGDILTDEDIDRCLERLKVTSDDGNLHKDSHVQSEDKITPQTAMEREETFKQLLGSHFCTVSDVKPGKKVSSKGKKHEKTEAQIHYERMEERLLGSFPGMEQGVAKKPKKKWWSKWKRHKQSEEPATRM</sequence>
<dbReference type="KEGG" id="bdw:94335227"/>
<gene>
    <name evidence="3" type="ORF">BdWA1_000929</name>
</gene>
<keyword evidence="4" id="KW-1185">Reference proteome</keyword>
<evidence type="ECO:0000256" key="1">
    <source>
        <dbReference type="SAM" id="MobiDB-lite"/>
    </source>
</evidence>
<feature type="compositionally biased region" description="Basic residues" evidence="1">
    <location>
        <begin position="311"/>
        <end position="325"/>
    </location>
</feature>
<evidence type="ECO:0000313" key="4">
    <source>
        <dbReference type="Proteomes" id="UP001214638"/>
    </source>
</evidence>
<evidence type="ECO:0000313" key="3">
    <source>
        <dbReference type="EMBL" id="KAK2197926.1"/>
    </source>
</evidence>
<dbReference type="GeneID" id="94335227"/>
<reference evidence="3" key="1">
    <citation type="journal article" date="2023" name="Nat. Microbiol.">
        <title>Babesia duncani multi-omics identifies virulence factors and drug targets.</title>
        <authorList>
            <person name="Singh P."/>
            <person name="Lonardi S."/>
            <person name="Liang Q."/>
            <person name="Vydyam P."/>
            <person name="Khabirova E."/>
            <person name="Fang T."/>
            <person name="Gihaz S."/>
            <person name="Thekkiniath J."/>
            <person name="Munshi M."/>
            <person name="Abel S."/>
            <person name="Ciampossin L."/>
            <person name="Batugedara G."/>
            <person name="Gupta M."/>
            <person name="Lu X.M."/>
            <person name="Lenz T."/>
            <person name="Chakravarty S."/>
            <person name="Cornillot E."/>
            <person name="Hu Y."/>
            <person name="Ma W."/>
            <person name="Gonzalez L.M."/>
            <person name="Sanchez S."/>
            <person name="Estrada K."/>
            <person name="Sanchez-Flores A."/>
            <person name="Montero E."/>
            <person name="Harb O.S."/>
            <person name="Le Roch K.G."/>
            <person name="Mamoun C.B."/>
        </authorList>
    </citation>
    <scope>NUCLEOTIDE SEQUENCE</scope>
    <source>
        <strain evidence="3">WA1</strain>
    </source>
</reference>
<evidence type="ECO:0000256" key="2">
    <source>
        <dbReference type="SAM" id="SignalP"/>
    </source>
</evidence>
<feature type="region of interest" description="Disordered" evidence="1">
    <location>
        <begin position="302"/>
        <end position="334"/>
    </location>
</feature>
<dbReference type="Proteomes" id="UP001214638">
    <property type="component" value="Unassembled WGS sequence"/>
</dbReference>
<dbReference type="EMBL" id="JALLKP010000001">
    <property type="protein sequence ID" value="KAK2197926.1"/>
    <property type="molecule type" value="Genomic_DNA"/>
</dbReference>
<name>A0AAD9PN72_9APIC</name>
<keyword evidence="2" id="KW-0732">Signal</keyword>
<protein>
    <submittedName>
        <fullName evidence="3">Uncharacterized protein</fullName>
    </submittedName>
</protein>
<comment type="caution">
    <text evidence="3">The sequence shown here is derived from an EMBL/GenBank/DDBJ whole genome shotgun (WGS) entry which is preliminary data.</text>
</comment>
<feature type="chain" id="PRO_5042192719" evidence="2">
    <location>
        <begin position="24"/>
        <end position="334"/>
    </location>
</feature>
<accession>A0AAD9PN72</accession>
<feature type="signal peptide" evidence="2">
    <location>
        <begin position="1"/>
        <end position="23"/>
    </location>
</feature>
<dbReference type="RefSeq" id="XP_067804768.1">
    <property type="nucleotide sequence ID" value="XM_067945977.1"/>
</dbReference>